<organism evidence="1">
    <name type="scientific">marine sediment metagenome</name>
    <dbReference type="NCBI Taxonomy" id="412755"/>
    <lineage>
        <taxon>unclassified sequences</taxon>
        <taxon>metagenomes</taxon>
        <taxon>ecological metagenomes</taxon>
    </lineage>
</organism>
<sequence>MKVEYSSNNSGGHWWLSDKDWINLESNGWDVIWGELVFTYPCPECKKDSDELSLKEKYGGEKKYEYHVFKCEEHGIFELKDKEYNNEKSKSHKKYDTHHEVKERYLGAFAKGCVKEFISVKEALEEFEKITGQCVTDEGCNCCGEPHSFRWSSSGCIDDTCKCKKGHKDYNFGSGEDLIQYLFPNKKIPKNLREALELKDAKG</sequence>
<evidence type="ECO:0000313" key="1">
    <source>
        <dbReference type="EMBL" id="KKK57560.1"/>
    </source>
</evidence>
<comment type="caution">
    <text evidence="1">The sequence shown here is derived from an EMBL/GenBank/DDBJ whole genome shotgun (WGS) entry which is preliminary data.</text>
</comment>
<proteinExistence type="predicted"/>
<reference evidence="1" key="1">
    <citation type="journal article" date="2015" name="Nature">
        <title>Complex archaea that bridge the gap between prokaryotes and eukaryotes.</title>
        <authorList>
            <person name="Spang A."/>
            <person name="Saw J.H."/>
            <person name="Jorgensen S.L."/>
            <person name="Zaremba-Niedzwiedzka K."/>
            <person name="Martijn J."/>
            <person name="Lind A.E."/>
            <person name="van Eijk R."/>
            <person name="Schleper C."/>
            <person name="Guy L."/>
            <person name="Ettema T.J."/>
        </authorList>
    </citation>
    <scope>NUCLEOTIDE SEQUENCE</scope>
</reference>
<dbReference type="AlphaFoldDB" id="A0A0F8X997"/>
<dbReference type="EMBL" id="LAZR01064418">
    <property type="protein sequence ID" value="KKK57560.1"/>
    <property type="molecule type" value="Genomic_DNA"/>
</dbReference>
<accession>A0A0F8X997</accession>
<protein>
    <submittedName>
        <fullName evidence="1">Uncharacterized protein</fullName>
    </submittedName>
</protein>
<name>A0A0F8X997_9ZZZZ</name>
<feature type="non-terminal residue" evidence="1">
    <location>
        <position position="203"/>
    </location>
</feature>
<gene>
    <name evidence="1" type="ORF">LCGC14_3053270</name>
</gene>